<comment type="caution">
    <text evidence="5">The sequence shown here is derived from an EMBL/GenBank/DDBJ whole genome shotgun (WGS) entry which is preliminary data.</text>
</comment>
<protein>
    <recommendedName>
        <fullName evidence="4">CCHC-type domain-containing protein</fullName>
    </recommendedName>
</protein>
<feature type="domain" description="CCHC-type" evidence="4">
    <location>
        <begin position="55"/>
        <end position="69"/>
    </location>
</feature>
<keyword evidence="1" id="KW-0479">Metal-binding</keyword>
<feature type="compositionally biased region" description="Low complexity" evidence="3">
    <location>
        <begin position="272"/>
        <end position="283"/>
    </location>
</feature>
<feature type="compositionally biased region" description="Polar residues" evidence="3">
    <location>
        <begin position="148"/>
        <end position="164"/>
    </location>
</feature>
<dbReference type="SMART" id="SM00343">
    <property type="entry name" value="ZnF_C2HC"/>
    <property type="match status" value="2"/>
</dbReference>
<evidence type="ECO:0000313" key="6">
    <source>
        <dbReference type="Proteomes" id="UP000821853"/>
    </source>
</evidence>
<feature type="coiled-coil region" evidence="2">
    <location>
        <begin position="177"/>
        <end position="229"/>
    </location>
</feature>
<organism evidence="5 6">
    <name type="scientific">Haemaphysalis longicornis</name>
    <name type="common">Bush tick</name>
    <dbReference type="NCBI Taxonomy" id="44386"/>
    <lineage>
        <taxon>Eukaryota</taxon>
        <taxon>Metazoa</taxon>
        <taxon>Ecdysozoa</taxon>
        <taxon>Arthropoda</taxon>
        <taxon>Chelicerata</taxon>
        <taxon>Arachnida</taxon>
        <taxon>Acari</taxon>
        <taxon>Parasitiformes</taxon>
        <taxon>Ixodida</taxon>
        <taxon>Ixodoidea</taxon>
        <taxon>Ixodidae</taxon>
        <taxon>Haemaphysalinae</taxon>
        <taxon>Haemaphysalis</taxon>
    </lineage>
</organism>
<reference evidence="5 6" key="1">
    <citation type="journal article" date="2020" name="Cell">
        <title>Large-Scale Comparative Analyses of Tick Genomes Elucidate Their Genetic Diversity and Vector Capacities.</title>
        <authorList>
            <consortium name="Tick Genome and Microbiome Consortium (TIGMIC)"/>
            <person name="Jia N."/>
            <person name="Wang J."/>
            <person name="Shi W."/>
            <person name="Du L."/>
            <person name="Sun Y."/>
            <person name="Zhan W."/>
            <person name="Jiang J.F."/>
            <person name="Wang Q."/>
            <person name="Zhang B."/>
            <person name="Ji P."/>
            <person name="Bell-Sakyi L."/>
            <person name="Cui X.M."/>
            <person name="Yuan T.T."/>
            <person name="Jiang B.G."/>
            <person name="Yang W.F."/>
            <person name="Lam T.T."/>
            <person name="Chang Q.C."/>
            <person name="Ding S.J."/>
            <person name="Wang X.J."/>
            <person name="Zhu J.G."/>
            <person name="Ruan X.D."/>
            <person name="Zhao L."/>
            <person name="Wei J.T."/>
            <person name="Ye R.Z."/>
            <person name="Que T.C."/>
            <person name="Du C.H."/>
            <person name="Zhou Y.H."/>
            <person name="Cheng J.X."/>
            <person name="Dai P.F."/>
            <person name="Guo W.B."/>
            <person name="Han X.H."/>
            <person name="Huang E.J."/>
            <person name="Li L.F."/>
            <person name="Wei W."/>
            <person name="Gao Y.C."/>
            <person name="Liu J.Z."/>
            <person name="Shao H.Z."/>
            <person name="Wang X."/>
            <person name="Wang C.C."/>
            <person name="Yang T.C."/>
            <person name="Huo Q.B."/>
            <person name="Li W."/>
            <person name="Chen H.Y."/>
            <person name="Chen S.E."/>
            <person name="Zhou L.G."/>
            <person name="Ni X.B."/>
            <person name="Tian J.H."/>
            <person name="Sheng Y."/>
            <person name="Liu T."/>
            <person name="Pan Y.S."/>
            <person name="Xia L.Y."/>
            <person name="Li J."/>
            <person name="Zhao F."/>
            <person name="Cao W.C."/>
        </authorList>
    </citation>
    <scope>NUCLEOTIDE SEQUENCE [LARGE SCALE GENOMIC DNA]</scope>
    <source>
        <strain evidence="5">HaeL-2018</strain>
    </source>
</reference>
<evidence type="ECO:0000256" key="1">
    <source>
        <dbReference type="PROSITE-ProRule" id="PRU00047"/>
    </source>
</evidence>
<dbReference type="InterPro" id="IPR001878">
    <property type="entry name" value="Znf_CCHC"/>
</dbReference>
<keyword evidence="2" id="KW-0175">Coiled coil</keyword>
<evidence type="ECO:0000259" key="4">
    <source>
        <dbReference type="PROSITE" id="PS50158"/>
    </source>
</evidence>
<evidence type="ECO:0000313" key="5">
    <source>
        <dbReference type="EMBL" id="KAH9360624.1"/>
    </source>
</evidence>
<keyword evidence="1" id="KW-0863">Zinc-finger</keyword>
<sequence>MKALHADMEEIVAARPMGRRGTVLITFASPSPPREVFYWSFRRSVRQYEQRALVCLRCHRPGHKAATCPAGAAVCGKCGKQHGETPDDCSSNGEKYCVRCKHVGHLAIEPECPAKANYRKNCKKWESSRTATYSSGLLQHHAGRNPSRVDSASATPVKYSTGTVRTEENAESNDEVLATYDRECTDAEQRCRELQRERQHKRAAFEERLIQLEQQIGQLRIEYSHWEEDQENLLRTAQDKAAEVHRKRSEYVKHCNLDAQRQHPDISLQVKPSIQPASSASQPNHPTTRIPR</sequence>
<keyword evidence="1" id="KW-0862">Zinc</keyword>
<feature type="region of interest" description="Disordered" evidence="3">
    <location>
        <begin position="136"/>
        <end position="170"/>
    </location>
</feature>
<dbReference type="PROSITE" id="PS50158">
    <property type="entry name" value="ZF_CCHC"/>
    <property type="match status" value="1"/>
</dbReference>
<dbReference type="GO" id="GO:0003676">
    <property type="term" value="F:nucleic acid binding"/>
    <property type="evidence" value="ECO:0007669"/>
    <property type="project" value="InterPro"/>
</dbReference>
<dbReference type="AlphaFoldDB" id="A0A9J6FDA9"/>
<dbReference type="Proteomes" id="UP000821853">
    <property type="component" value="Chromosome 1"/>
</dbReference>
<dbReference type="GO" id="GO:0008270">
    <property type="term" value="F:zinc ion binding"/>
    <property type="evidence" value="ECO:0007669"/>
    <property type="project" value="UniProtKB-KW"/>
</dbReference>
<keyword evidence="6" id="KW-1185">Reference proteome</keyword>
<evidence type="ECO:0000256" key="3">
    <source>
        <dbReference type="SAM" id="MobiDB-lite"/>
    </source>
</evidence>
<dbReference type="VEuPathDB" id="VectorBase:HLOH_064861"/>
<name>A0A9J6FDA9_HAELO</name>
<feature type="region of interest" description="Disordered" evidence="3">
    <location>
        <begin position="272"/>
        <end position="292"/>
    </location>
</feature>
<gene>
    <name evidence="5" type="ORF">HPB48_007555</name>
</gene>
<proteinExistence type="predicted"/>
<dbReference type="EMBL" id="JABSTR010000001">
    <property type="protein sequence ID" value="KAH9360624.1"/>
    <property type="molecule type" value="Genomic_DNA"/>
</dbReference>
<accession>A0A9J6FDA9</accession>
<evidence type="ECO:0000256" key="2">
    <source>
        <dbReference type="SAM" id="Coils"/>
    </source>
</evidence>